<feature type="transmembrane region" description="Helical" evidence="1">
    <location>
        <begin position="12"/>
        <end position="34"/>
    </location>
</feature>
<gene>
    <name evidence="3" type="ORF">IOQ59_19710</name>
</gene>
<keyword evidence="1" id="KW-0472">Membrane</keyword>
<keyword evidence="1" id="KW-0812">Transmembrane</keyword>
<dbReference type="RefSeq" id="WP_193955189.1">
    <property type="nucleotide sequence ID" value="NZ_JADEYS010000028.1"/>
</dbReference>
<protein>
    <submittedName>
        <fullName evidence="3">DUF4405 domain-containing protein</fullName>
    </submittedName>
</protein>
<feature type="transmembrane region" description="Helical" evidence="1">
    <location>
        <begin position="75"/>
        <end position="95"/>
    </location>
</feature>
<dbReference type="Pfam" id="PF14358">
    <property type="entry name" value="DUF4405"/>
    <property type="match status" value="1"/>
</dbReference>
<feature type="transmembrane region" description="Helical" evidence="1">
    <location>
        <begin position="46"/>
        <end position="63"/>
    </location>
</feature>
<organism evidence="3 4">
    <name type="scientific">Pontibacterium sinense</name>
    <dbReference type="NCBI Taxonomy" id="2781979"/>
    <lineage>
        <taxon>Bacteria</taxon>
        <taxon>Pseudomonadati</taxon>
        <taxon>Pseudomonadota</taxon>
        <taxon>Gammaproteobacteria</taxon>
        <taxon>Oceanospirillales</taxon>
        <taxon>Oceanospirillaceae</taxon>
        <taxon>Pontibacterium</taxon>
    </lineage>
</organism>
<keyword evidence="1" id="KW-1133">Transmembrane helix</keyword>
<feature type="domain" description="Flavinylation-associated cytochrome" evidence="2">
    <location>
        <begin position="12"/>
        <end position="62"/>
    </location>
</feature>
<evidence type="ECO:0000313" key="4">
    <source>
        <dbReference type="Proteomes" id="UP000640333"/>
    </source>
</evidence>
<accession>A0A8J7K0Q8</accession>
<sequence>MSVQNTLALRRWATPLTIVTSVLVGISGVMMFFHLGEGLIKGMHEWIGLLMVAAVVTHIVVHVKPFKRHFSQRAALSVMFAVLLVSASLLDFGGGGSPMMAVIHSVEGAPITSLAELQQVSTQVLIDKLAAAGFTTVSEEMSLNHIAEQSQVHPKELIGIVFSE</sequence>
<evidence type="ECO:0000259" key="2">
    <source>
        <dbReference type="Pfam" id="PF14358"/>
    </source>
</evidence>
<dbReference type="InterPro" id="IPR025517">
    <property type="entry name" value="DUF4405"/>
</dbReference>
<comment type="caution">
    <text evidence="3">The sequence shown here is derived from an EMBL/GenBank/DDBJ whole genome shotgun (WGS) entry which is preliminary data.</text>
</comment>
<dbReference type="Proteomes" id="UP000640333">
    <property type="component" value="Unassembled WGS sequence"/>
</dbReference>
<evidence type="ECO:0000256" key="1">
    <source>
        <dbReference type="SAM" id="Phobius"/>
    </source>
</evidence>
<reference evidence="3" key="1">
    <citation type="submission" date="2020-10" db="EMBL/GenBank/DDBJ databases">
        <title>Bacterium isolated from coastal waters sediment.</title>
        <authorList>
            <person name="Chen R.-J."/>
            <person name="Lu D.-C."/>
            <person name="Zhu K.-L."/>
            <person name="Du Z.-J."/>
        </authorList>
    </citation>
    <scope>NUCLEOTIDE SEQUENCE</scope>
    <source>
        <strain evidence="3">N1Y112</strain>
    </source>
</reference>
<evidence type="ECO:0000313" key="3">
    <source>
        <dbReference type="EMBL" id="MBE9399494.1"/>
    </source>
</evidence>
<dbReference type="AlphaFoldDB" id="A0A8J7K0Q8"/>
<keyword evidence="4" id="KW-1185">Reference proteome</keyword>
<name>A0A8J7K0Q8_9GAMM</name>
<proteinExistence type="predicted"/>
<dbReference type="EMBL" id="JADEYS010000028">
    <property type="protein sequence ID" value="MBE9399494.1"/>
    <property type="molecule type" value="Genomic_DNA"/>
</dbReference>